<dbReference type="EMBL" id="BAAAPK010000001">
    <property type="protein sequence ID" value="GAA1667896.1"/>
    <property type="molecule type" value="Genomic_DNA"/>
</dbReference>
<keyword evidence="3" id="KW-1185">Reference proteome</keyword>
<comment type="caution">
    <text evidence="2">The sequence shown here is derived from an EMBL/GenBank/DDBJ whole genome shotgun (WGS) entry which is preliminary data.</text>
</comment>
<dbReference type="RefSeq" id="WP_344052244.1">
    <property type="nucleotide sequence ID" value="NZ_BAAAPK010000001.1"/>
</dbReference>
<feature type="domain" description="DUF4166" evidence="1">
    <location>
        <begin position="19"/>
        <end position="203"/>
    </location>
</feature>
<organism evidence="2 3">
    <name type="scientific">Microbacterium lacus</name>
    <dbReference type="NCBI Taxonomy" id="415217"/>
    <lineage>
        <taxon>Bacteria</taxon>
        <taxon>Bacillati</taxon>
        <taxon>Actinomycetota</taxon>
        <taxon>Actinomycetes</taxon>
        <taxon>Micrococcales</taxon>
        <taxon>Microbacteriaceae</taxon>
        <taxon>Microbacterium</taxon>
    </lineage>
</organism>
<evidence type="ECO:0000259" key="1">
    <source>
        <dbReference type="Pfam" id="PF13761"/>
    </source>
</evidence>
<evidence type="ECO:0000313" key="2">
    <source>
        <dbReference type="EMBL" id="GAA1667896.1"/>
    </source>
</evidence>
<protein>
    <submittedName>
        <fullName evidence="2">DUF4166 domain-containing protein</fullName>
    </submittedName>
</protein>
<dbReference type="Pfam" id="PF13761">
    <property type="entry name" value="DUF4166"/>
    <property type="match status" value="1"/>
</dbReference>
<reference evidence="3" key="1">
    <citation type="journal article" date="2019" name="Int. J. Syst. Evol. Microbiol.">
        <title>The Global Catalogue of Microorganisms (GCM) 10K type strain sequencing project: providing services to taxonomists for standard genome sequencing and annotation.</title>
        <authorList>
            <consortium name="The Broad Institute Genomics Platform"/>
            <consortium name="The Broad Institute Genome Sequencing Center for Infectious Disease"/>
            <person name="Wu L."/>
            <person name="Ma J."/>
        </authorList>
    </citation>
    <scope>NUCLEOTIDE SEQUENCE [LARGE SCALE GENOMIC DNA]</scope>
    <source>
        <strain evidence="3">JCM 15575</strain>
    </source>
</reference>
<dbReference type="InterPro" id="IPR025311">
    <property type="entry name" value="DUF4166"/>
</dbReference>
<sequence>MTDAPSIFARAMGADFERLHPMLQRRFGVGLAAGYSCVGRGTMRRIRRGPWWTVPFLQIGRFRNILVPETGTDVQFTIENHPYRDPYGRETVTFVRHFRMPGAVHRFDATMILGASGRVIDYLGTHQHLAVDLELTAEPDGSLLLRSGAQRFHEGPLSFRFPMIFSGRAELRESYDDGAGVFRIRLEVRNRVFGYLSGYEGTFRCEFPDAADVPAHVLPVRHERRE</sequence>
<proteinExistence type="predicted"/>
<evidence type="ECO:0000313" key="3">
    <source>
        <dbReference type="Proteomes" id="UP001500596"/>
    </source>
</evidence>
<name>A0ABP4S950_9MICO</name>
<dbReference type="Proteomes" id="UP001500596">
    <property type="component" value="Unassembled WGS sequence"/>
</dbReference>
<gene>
    <name evidence="2" type="ORF">GCM10009807_10060</name>
</gene>
<accession>A0ABP4S950</accession>